<dbReference type="STRING" id="4072.A0A2G3A4V0"/>
<feature type="domain" description="Bulb-type lectin" evidence="3">
    <location>
        <begin position="55"/>
        <end position="105"/>
    </location>
</feature>
<dbReference type="InterPro" id="IPR001480">
    <property type="entry name" value="Bulb-type_lectin_dom"/>
</dbReference>
<dbReference type="PANTHER" id="PTHR32444:SF191">
    <property type="entry name" value="RECEPTOR-LIKE SERINE_THREONINE-PROTEIN KINASE"/>
    <property type="match status" value="1"/>
</dbReference>
<dbReference type="OMA" id="GETRKWQ"/>
<dbReference type="Proteomes" id="UP000222542">
    <property type="component" value="Unassembled WGS sequence"/>
</dbReference>
<evidence type="ECO:0000256" key="2">
    <source>
        <dbReference type="ARBA" id="ARBA00023180"/>
    </source>
</evidence>
<evidence type="ECO:0000259" key="3">
    <source>
        <dbReference type="Pfam" id="PF01453"/>
    </source>
</evidence>
<accession>A0A2G3A4V0</accession>
<reference evidence="4 5" key="2">
    <citation type="journal article" date="2017" name="Genome Biol.">
        <title>New reference genome sequences of hot pepper reveal the massive evolution of plant disease-resistance genes by retroduplication.</title>
        <authorList>
            <person name="Kim S."/>
            <person name="Park J."/>
            <person name="Yeom S.I."/>
            <person name="Kim Y.M."/>
            <person name="Seo E."/>
            <person name="Kim K.T."/>
            <person name="Kim M.S."/>
            <person name="Lee J.M."/>
            <person name="Cheong K."/>
            <person name="Shin H.S."/>
            <person name="Kim S.B."/>
            <person name="Han K."/>
            <person name="Lee J."/>
            <person name="Park M."/>
            <person name="Lee H.A."/>
            <person name="Lee H.Y."/>
            <person name="Lee Y."/>
            <person name="Oh S."/>
            <person name="Lee J.H."/>
            <person name="Choi E."/>
            <person name="Choi E."/>
            <person name="Lee S.E."/>
            <person name="Jeon J."/>
            <person name="Kim H."/>
            <person name="Choi G."/>
            <person name="Song H."/>
            <person name="Lee J."/>
            <person name="Lee S.C."/>
            <person name="Kwon J.K."/>
            <person name="Lee H.Y."/>
            <person name="Koo N."/>
            <person name="Hong Y."/>
            <person name="Kim R.W."/>
            <person name="Kang W.H."/>
            <person name="Huh J.H."/>
            <person name="Kang B.C."/>
            <person name="Yang T.J."/>
            <person name="Lee Y.H."/>
            <person name="Bennetzen J.L."/>
            <person name="Choi D."/>
        </authorList>
    </citation>
    <scope>NUCLEOTIDE SEQUENCE [LARGE SCALE GENOMIC DNA]</scope>
    <source>
        <strain evidence="5">cv. CM334</strain>
    </source>
</reference>
<organism evidence="4 5">
    <name type="scientific">Capsicum annuum</name>
    <name type="common">Capsicum pepper</name>
    <dbReference type="NCBI Taxonomy" id="4072"/>
    <lineage>
        <taxon>Eukaryota</taxon>
        <taxon>Viridiplantae</taxon>
        <taxon>Streptophyta</taxon>
        <taxon>Embryophyta</taxon>
        <taxon>Tracheophyta</taxon>
        <taxon>Spermatophyta</taxon>
        <taxon>Magnoliopsida</taxon>
        <taxon>eudicotyledons</taxon>
        <taxon>Gunneridae</taxon>
        <taxon>Pentapetalae</taxon>
        <taxon>asterids</taxon>
        <taxon>lamiids</taxon>
        <taxon>Solanales</taxon>
        <taxon>Solanaceae</taxon>
        <taxon>Solanoideae</taxon>
        <taxon>Capsiceae</taxon>
        <taxon>Capsicum</taxon>
    </lineage>
</organism>
<evidence type="ECO:0000313" key="4">
    <source>
        <dbReference type="EMBL" id="PHT89267.1"/>
    </source>
</evidence>
<dbReference type="EMBL" id="AYRZ02000002">
    <property type="protein sequence ID" value="PHT89267.1"/>
    <property type="molecule type" value="Genomic_DNA"/>
</dbReference>
<sequence length="156" mass="17606">MEAPLFHQVASLSWDFSPLGHPENGTYELRIWLNKVTVQTVVWVANRDTPLNDTSGNLVVRDAAEDKPESYLWRSFDDPGDTLLPGMKLGTDLKTGFRCPLWSWKSTNDPSRGRFTWTFDPRGFLQTFTMNGSVELYGTGSSNGRVFPNEPSRDTS</sequence>
<keyword evidence="2" id="KW-0325">Glycoprotein</keyword>
<dbReference type="AlphaFoldDB" id="A0A2G3A4V0"/>
<keyword evidence="5" id="KW-1185">Reference proteome</keyword>
<reference evidence="4 5" key="1">
    <citation type="journal article" date="2014" name="Nat. Genet.">
        <title>Genome sequence of the hot pepper provides insights into the evolution of pungency in Capsicum species.</title>
        <authorList>
            <person name="Kim S."/>
            <person name="Park M."/>
            <person name="Yeom S.I."/>
            <person name="Kim Y.M."/>
            <person name="Lee J.M."/>
            <person name="Lee H.A."/>
            <person name="Seo E."/>
            <person name="Choi J."/>
            <person name="Cheong K."/>
            <person name="Kim K.T."/>
            <person name="Jung K."/>
            <person name="Lee G.W."/>
            <person name="Oh S.K."/>
            <person name="Bae C."/>
            <person name="Kim S.B."/>
            <person name="Lee H.Y."/>
            <person name="Kim S.Y."/>
            <person name="Kim M.S."/>
            <person name="Kang B.C."/>
            <person name="Jo Y.D."/>
            <person name="Yang H.B."/>
            <person name="Jeong H.J."/>
            <person name="Kang W.H."/>
            <person name="Kwon J.K."/>
            <person name="Shin C."/>
            <person name="Lim J.Y."/>
            <person name="Park J.H."/>
            <person name="Huh J.H."/>
            <person name="Kim J.S."/>
            <person name="Kim B.D."/>
            <person name="Cohen O."/>
            <person name="Paran I."/>
            <person name="Suh M.C."/>
            <person name="Lee S.B."/>
            <person name="Kim Y.K."/>
            <person name="Shin Y."/>
            <person name="Noh S.J."/>
            <person name="Park J."/>
            <person name="Seo Y.S."/>
            <person name="Kwon S.Y."/>
            <person name="Kim H.A."/>
            <person name="Park J.M."/>
            <person name="Kim H.J."/>
            <person name="Choi S.B."/>
            <person name="Bosland P.W."/>
            <person name="Reeves G."/>
            <person name="Jo S.H."/>
            <person name="Lee B.W."/>
            <person name="Cho H.T."/>
            <person name="Choi H.S."/>
            <person name="Lee M.S."/>
            <person name="Yu Y."/>
            <person name="Do Choi Y."/>
            <person name="Park B.S."/>
            <person name="van Deynze A."/>
            <person name="Ashrafi H."/>
            <person name="Hill T."/>
            <person name="Kim W.T."/>
            <person name="Pai H.S."/>
            <person name="Ahn H.K."/>
            <person name="Yeam I."/>
            <person name="Giovannoni J.J."/>
            <person name="Rose J.K."/>
            <person name="Sorensen I."/>
            <person name="Lee S.J."/>
            <person name="Kim R.W."/>
            <person name="Choi I.Y."/>
            <person name="Choi B.S."/>
            <person name="Lim J.S."/>
            <person name="Lee Y.H."/>
            <person name="Choi D."/>
        </authorList>
    </citation>
    <scope>NUCLEOTIDE SEQUENCE [LARGE SCALE GENOMIC DNA]</scope>
    <source>
        <strain evidence="5">cv. CM334</strain>
    </source>
</reference>
<comment type="caution">
    <text evidence="4">The sequence shown here is derived from an EMBL/GenBank/DDBJ whole genome shotgun (WGS) entry which is preliminary data.</text>
</comment>
<protein>
    <recommendedName>
        <fullName evidence="3">Bulb-type lectin domain-containing protein</fullName>
    </recommendedName>
</protein>
<dbReference type="Pfam" id="PF01453">
    <property type="entry name" value="B_lectin"/>
    <property type="match status" value="1"/>
</dbReference>
<gene>
    <name evidence="4" type="ORF">T459_04380</name>
</gene>
<dbReference type="Gramene" id="PHT89267">
    <property type="protein sequence ID" value="PHT89267"/>
    <property type="gene ID" value="T459_04380"/>
</dbReference>
<dbReference type="PANTHER" id="PTHR32444">
    <property type="entry name" value="BULB-TYPE LECTIN DOMAIN-CONTAINING PROTEIN"/>
    <property type="match status" value="1"/>
</dbReference>
<dbReference type="InterPro" id="IPR036426">
    <property type="entry name" value="Bulb-type_lectin_dom_sf"/>
</dbReference>
<proteinExistence type="predicted"/>
<dbReference type="SUPFAM" id="SSF51110">
    <property type="entry name" value="alpha-D-mannose-specific plant lectins"/>
    <property type="match status" value="1"/>
</dbReference>
<evidence type="ECO:0000256" key="1">
    <source>
        <dbReference type="ARBA" id="ARBA00022729"/>
    </source>
</evidence>
<keyword evidence="1" id="KW-0732">Signal</keyword>
<evidence type="ECO:0000313" key="5">
    <source>
        <dbReference type="Proteomes" id="UP000222542"/>
    </source>
</evidence>
<name>A0A2G3A4V0_CAPAN</name>